<feature type="transmembrane region" description="Helical" evidence="8">
    <location>
        <begin position="54"/>
        <end position="76"/>
    </location>
</feature>
<evidence type="ECO:0000256" key="6">
    <source>
        <dbReference type="SAM" id="Coils"/>
    </source>
</evidence>
<dbReference type="SUPFAM" id="SSF55874">
    <property type="entry name" value="ATPase domain of HSP90 chaperone/DNA topoisomerase II/histidine kinase"/>
    <property type="match status" value="1"/>
</dbReference>
<keyword evidence="8" id="KW-0472">Membrane</keyword>
<dbReference type="PROSITE" id="PS50109">
    <property type="entry name" value="HIS_KIN"/>
    <property type="match status" value="1"/>
</dbReference>
<feature type="domain" description="PAS" evidence="10">
    <location>
        <begin position="1207"/>
        <end position="1278"/>
    </location>
</feature>
<dbReference type="EMBL" id="NRSJ01000006">
    <property type="protein sequence ID" value="MBK1704030.1"/>
    <property type="molecule type" value="Genomic_DNA"/>
</dbReference>
<dbReference type="PRINTS" id="PR00344">
    <property type="entry name" value="BCTRLSENSOR"/>
</dbReference>
<feature type="region of interest" description="Disordered" evidence="7">
    <location>
        <begin position="565"/>
        <end position="586"/>
    </location>
</feature>
<dbReference type="InterPro" id="IPR013656">
    <property type="entry name" value="PAS_4"/>
</dbReference>
<feature type="domain" description="PAC" evidence="11">
    <location>
        <begin position="1282"/>
        <end position="1334"/>
    </location>
</feature>
<feature type="domain" description="Histidine kinase" evidence="9">
    <location>
        <begin position="1518"/>
        <end position="1743"/>
    </location>
</feature>
<reference evidence="12" key="1">
    <citation type="submission" date="2017-08" db="EMBL/GenBank/DDBJ databases">
        <authorList>
            <person name="Imhoff J.F."/>
            <person name="Rahn T."/>
            <person name="Kuenzel S."/>
            <person name="Neulinger S.C."/>
        </authorList>
    </citation>
    <scope>NUCLEOTIDE SEQUENCE</scope>
    <source>
        <strain evidence="12">DSM 11080</strain>
    </source>
</reference>
<dbReference type="InterPro" id="IPR004358">
    <property type="entry name" value="Sig_transdc_His_kin-like_C"/>
</dbReference>
<dbReference type="GO" id="GO:0004673">
    <property type="term" value="F:protein histidine kinase activity"/>
    <property type="evidence" value="ECO:0007669"/>
    <property type="project" value="UniProtKB-EC"/>
</dbReference>
<feature type="transmembrane region" description="Helical" evidence="8">
    <location>
        <begin position="83"/>
        <end position="104"/>
    </location>
</feature>
<keyword evidence="6" id="KW-0175">Coiled coil</keyword>
<dbReference type="EC" id="2.7.13.3" evidence="2"/>
<evidence type="ECO:0000256" key="7">
    <source>
        <dbReference type="SAM" id="MobiDB-lite"/>
    </source>
</evidence>
<dbReference type="InterPro" id="IPR000014">
    <property type="entry name" value="PAS"/>
</dbReference>
<evidence type="ECO:0000259" key="11">
    <source>
        <dbReference type="PROSITE" id="PS50113"/>
    </source>
</evidence>
<dbReference type="SMART" id="SM00086">
    <property type="entry name" value="PAC"/>
    <property type="match status" value="4"/>
</dbReference>
<dbReference type="SUPFAM" id="SSF55785">
    <property type="entry name" value="PYP-like sensor domain (PAS domain)"/>
    <property type="match status" value="4"/>
</dbReference>
<feature type="compositionally biased region" description="Low complexity" evidence="7">
    <location>
        <begin position="249"/>
        <end position="268"/>
    </location>
</feature>
<keyword evidence="5" id="KW-0418">Kinase</keyword>
<dbReference type="PROSITE" id="PS50112">
    <property type="entry name" value="PAS"/>
    <property type="match status" value="2"/>
</dbReference>
<dbReference type="InterPro" id="IPR003594">
    <property type="entry name" value="HATPase_dom"/>
</dbReference>
<feature type="domain" description="PAC" evidence="11">
    <location>
        <begin position="976"/>
        <end position="1029"/>
    </location>
</feature>
<dbReference type="Gene3D" id="3.30.450.20">
    <property type="entry name" value="PAS domain"/>
    <property type="match status" value="4"/>
</dbReference>
<gene>
    <name evidence="12" type="ORF">CKO40_05585</name>
</gene>
<dbReference type="SMART" id="SM00387">
    <property type="entry name" value="HATPase_c"/>
    <property type="match status" value="1"/>
</dbReference>
<feature type="transmembrane region" description="Helical" evidence="8">
    <location>
        <begin position="372"/>
        <end position="393"/>
    </location>
</feature>
<dbReference type="SUPFAM" id="SSF55781">
    <property type="entry name" value="GAF domain-like"/>
    <property type="match status" value="2"/>
</dbReference>
<feature type="region of interest" description="Disordered" evidence="7">
    <location>
        <begin position="239"/>
        <end position="273"/>
    </location>
</feature>
<accession>A0AAJ0X9F9</accession>
<feature type="coiled-coil region" evidence="6">
    <location>
        <begin position="1325"/>
        <end position="1355"/>
    </location>
</feature>
<dbReference type="InterPro" id="IPR013655">
    <property type="entry name" value="PAS_fold_3"/>
</dbReference>
<dbReference type="InterPro" id="IPR005467">
    <property type="entry name" value="His_kinase_dom"/>
</dbReference>
<dbReference type="Gene3D" id="3.30.565.10">
    <property type="entry name" value="Histidine kinase-like ATPase, C-terminal domain"/>
    <property type="match status" value="1"/>
</dbReference>
<dbReference type="InterPro" id="IPR000700">
    <property type="entry name" value="PAS-assoc_C"/>
</dbReference>
<evidence type="ECO:0000313" key="12">
    <source>
        <dbReference type="EMBL" id="MBK1704030.1"/>
    </source>
</evidence>
<proteinExistence type="predicted"/>
<dbReference type="SMART" id="SM00091">
    <property type="entry name" value="PAS"/>
    <property type="match status" value="4"/>
</dbReference>
<evidence type="ECO:0000256" key="3">
    <source>
        <dbReference type="ARBA" id="ARBA00022553"/>
    </source>
</evidence>
<dbReference type="NCBIfam" id="TIGR00229">
    <property type="entry name" value="sensory_box"/>
    <property type="match status" value="4"/>
</dbReference>
<feature type="domain" description="PAS" evidence="10">
    <location>
        <begin position="640"/>
        <end position="714"/>
    </location>
</feature>
<dbReference type="InterPro" id="IPR029016">
    <property type="entry name" value="GAF-like_dom_sf"/>
</dbReference>
<evidence type="ECO:0000313" key="13">
    <source>
        <dbReference type="Proteomes" id="UP001296776"/>
    </source>
</evidence>
<feature type="transmembrane region" description="Helical" evidence="8">
    <location>
        <begin position="124"/>
        <end position="145"/>
    </location>
</feature>
<evidence type="ECO:0000259" key="9">
    <source>
        <dbReference type="PROSITE" id="PS50109"/>
    </source>
</evidence>
<dbReference type="InterPro" id="IPR036890">
    <property type="entry name" value="HATPase_C_sf"/>
</dbReference>
<evidence type="ECO:0000256" key="4">
    <source>
        <dbReference type="ARBA" id="ARBA00022679"/>
    </source>
</evidence>
<keyword evidence="3" id="KW-0597">Phosphoprotein</keyword>
<reference evidence="12" key="2">
    <citation type="journal article" date="2020" name="Microorganisms">
        <title>Osmotic Adaptation and Compatible Solute Biosynthesis of Phototrophic Bacteria as Revealed from Genome Analyses.</title>
        <authorList>
            <person name="Imhoff J.F."/>
            <person name="Rahn T."/>
            <person name="Kunzel S."/>
            <person name="Keller A."/>
            <person name="Neulinger S.C."/>
        </authorList>
    </citation>
    <scope>NUCLEOTIDE SEQUENCE</scope>
    <source>
        <strain evidence="12">DSM 11080</strain>
    </source>
</reference>
<feature type="domain" description="PAC" evidence="11">
    <location>
        <begin position="715"/>
        <end position="769"/>
    </location>
</feature>
<feature type="domain" description="PAC" evidence="11">
    <location>
        <begin position="846"/>
        <end position="898"/>
    </location>
</feature>
<dbReference type="Pfam" id="PF01590">
    <property type="entry name" value="GAF"/>
    <property type="match status" value="2"/>
</dbReference>
<dbReference type="InterPro" id="IPR001610">
    <property type="entry name" value="PAC"/>
</dbReference>
<dbReference type="CDD" id="cd00130">
    <property type="entry name" value="PAS"/>
    <property type="match status" value="4"/>
</dbReference>
<dbReference type="Gene3D" id="1.10.287.130">
    <property type="match status" value="1"/>
</dbReference>
<dbReference type="Pfam" id="PF13426">
    <property type="entry name" value="PAS_9"/>
    <property type="match status" value="1"/>
</dbReference>
<organism evidence="12 13">
    <name type="scientific">Halochromatium glycolicum</name>
    <dbReference type="NCBI Taxonomy" id="85075"/>
    <lineage>
        <taxon>Bacteria</taxon>
        <taxon>Pseudomonadati</taxon>
        <taxon>Pseudomonadota</taxon>
        <taxon>Gammaproteobacteria</taxon>
        <taxon>Chromatiales</taxon>
        <taxon>Chromatiaceae</taxon>
        <taxon>Halochromatium</taxon>
    </lineage>
</organism>
<dbReference type="Pfam" id="PF02518">
    <property type="entry name" value="HATPase_c"/>
    <property type="match status" value="1"/>
</dbReference>
<feature type="transmembrane region" description="Helical" evidence="8">
    <location>
        <begin position="190"/>
        <end position="211"/>
    </location>
</feature>
<dbReference type="PANTHER" id="PTHR43304">
    <property type="entry name" value="PHYTOCHROME-LIKE PROTEIN CPH1"/>
    <property type="match status" value="1"/>
</dbReference>
<dbReference type="Pfam" id="PF08448">
    <property type="entry name" value="PAS_4"/>
    <property type="match status" value="1"/>
</dbReference>
<protein>
    <recommendedName>
        <fullName evidence="2">histidine kinase</fullName>
        <ecNumber evidence="2">2.7.13.3</ecNumber>
    </recommendedName>
</protein>
<dbReference type="PROSITE" id="PS50113">
    <property type="entry name" value="PAC"/>
    <property type="match status" value="4"/>
</dbReference>
<evidence type="ECO:0000256" key="5">
    <source>
        <dbReference type="ARBA" id="ARBA00022777"/>
    </source>
</evidence>
<keyword evidence="13" id="KW-1185">Reference proteome</keyword>
<dbReference type="PANTHER" id="PTHR43304:SF1">
    <property type="entry name" value="PAC DOMAIN-CONTAINING PROTEIN"/>
    <property type="match status" value="1"/>
</dbReference>
<dbReference type="SMART" id="SM00065">
    <property type="entry name" value="GAF"/>
    <property type="match status" value="2"/>
</dbReference>
<dbReference type="Pfam" id="PF08447">
    <property type="entry name" value="PAS_3"/>
    <property type="match status" value="2"/>
</dbReference>
<evidence type="ECO:0000256" key="8">
    <source>
        <dbReference type="SAM" id="Phobius"/>
    </source>
</evidence>
<dbReference type="Gene3D" id="3.30.450.40">
    <property type="match status" value="2"/>
</dbReference>
<keyword evidence="8" id="KW-1133">Transmembrane helix</keyword>
<name>A0AAJ0X9F9_9GAMM</name>
<evidence type="ECO:0000259" key="10">
    <source>
        <dbReference type="PROSITE" id="PS50112"/>
    </source>
</evidence>
<evidence type="ECO:0000256" key="2">
    <source>
        <dbReference type="ARBA" id="ARBA00012438"/>
    </source>
</evidence>
<dbReference type="InterPro" id="IPR035965">
    <property type="entry name" value="PAS-like_dom_sf"/>
</dbReference>
<keyword evidence="8" id="KW-0812">Transmembrane</keyword>
<evidence type="ECO:0000256" key="1">
    <source>
        <dbReference type="ARBA" id="ARBA00000085"/>
    </source>
</evidence>
<dbReference type="InterPro" id="IPR052162">
    <property type="entry name" value="Sensor_kinase/Photoreceptor"/>
</dbReference>
<dbReference type="RefSeq" id="WP_200345198.1">
    <property type="nucleotide sequence ID" value="NZ_NRSJ01000006.1"/>
</dbReference>
<dbReference type="Proteomes" id="UP001296776">
    <property type="component" value="Unassembled WGS sequence"/>
</dbReference>
<comment type="caution">
    <text evidence="12">The sequence shown here is derived from an EMBL/GenBank/DDBJ whole genome shotgun (WGS) entry which is preliminary data.</text>
</comment>
<sequence>MSRPARTLMSRVRWKPQPIPEILRFLSLLLLLATLAAAGSYFELPLFFGLRFSFGLVAVLLALVWLGLPAALVVAAVQCSTTWLLYGQPISFLLVGSLTLFVGARLAWARRRGQGPPSLALSVSAYWLLLGIPLALAYALSWIAVEPGLAAAVLMQKAINDLVAALLAELIVLAVGSLRRHQASLSNRHVLFVLLTAATLLPAFSLVVLGVRDLQGQLEESLRQELRLYTALAAETLTAGGNQPNGQTNAQANGQTGAPAAGQGPRQGSSQSKTLEQRLETLLTDNLPAAADPKIRLLPTASAELEAPPDAIIARRDGLLLVNERTARPSTCSDWNQMRYRLSVPLPPTAAQGTIQVDLSARLIRAQLCASLRLWLVALLCWTALAILTAHWLSRRLAAPLQTVIGLADLLPALVDSGRPMPPPPKSPLKEEVDAGRAMIALGNRLRTTFGALARERDLQQEQRAIAALQAETLGELIATDADGREIAERLCQRIAELVPTHQCSLVLANASGTLEVLAAPGLDAQGIAQRNERLAERPNHCPQGNVDCAYHQAFESAAFSANAWQAQRPDARRPSPDPVPSTPSTCWCQPVRGQDGRAVGVLSLTGAEPAVPSRLARALLEHGASLAAIALTHLQLRRDHQILMEALSQADTGIVVAEHAQGGDHPVRFVSKGFESLTGYRAEEALGQDCRFLQGTDRDQPERALIREALDEGRPCQVTLRNYRKDGSLFWNALSLTPVTDSNGAITHFIGVQRDDTERQRTLARLSANEAQLREITDTIEEVFWVQEIGSDRLSYISPAFERVWERPVETILADSEVWRRSLHPEDRERMLHAQAEVPADGSLKSLEYRILTPDGRLKWISDRRFLARDVQGRARRVVGVAAEITERKHSELALREQRQRLEQIIAGTRVGTWDWRIATDRVHCNERWAAMLGYRLEEVEPITRATWRALVHPDDLEAAEHRLEAHFNDERTLFECEFRMRHKDGHWVWIQSTGRLVERSPDGRPQRVIGIHLEITERKQAELDLIHRERLEREMVALTTRFVDTSDQPFDSLVQEALAKVGDLTDSDRAYLFQIDRNANSVSNRYEWTAPGIEPMIATLQQIPASDLEMLLSALEASDLVMVPQISDLPERWAPLRQDLERQQVQSLITVPLIEKDRLLGFIGLDAVREERDWSGPDVHILRVLAGALVGALERERVLTELRASTERYDVLAQQSRMMTWEVDLQGTYTYVNPVAETLLGYAAEELVGRKAFYEFIPEPERTETKARAFALMAHHQPCRDFVCPYLNASGRRVWTSTDALPIFADDGALVGYRGNTLDITDVQRAESERRVAEQALQRYVEQLEQLVNLSNRGLDSTKETAALLDIATDALGMAVGEAGWYRSNHPYQRLACVPSAADGPAESVARGSIETLFAATAAFDRPQLISGASLPDSLRSEGYACVVALASRCTGDAPQPCWLLTQLYSKQARSGLSGAERELLRFIGQRIAAIEHEAQLARELVSAKERETIGHLASGVAHDFNNVLAVLDANLYFLRSFISPDALGEDNAQVIDEMNSALGQAKVITSGMLALSRAGGVPMRTTELELPLAELADILRMMLPETVDWHLEIEPGLSASTNAGFLQAALLNLALNGRDAMPKGGTLQVSGQRERWSGDPPLMVGELRAGDYAVLRMRDSGIGMSETTLARIFEPLFSTKTKQRGHGLGMFMVREFVVRSGAGLAVRSTPGAGTEFQFLLPLADPGLEEHA</sequence>
<feature type="transmembrane region" description="Helical" evidence="8">
    <location>
        <begin position="157"/>
        <end position="178"/>
    </location>
</feature>
<dbReference type="InterPro" id="IPR003018">
    <property type="entry name" value="GAF"/>
</dbReference>
<comment type="catalytic activity">
    <reaction evidence="1">
        <text>ATP + protein L-histidine = ADP + protein N-phospho-L-histidine.</text>
        <dbReference type="EC" id="2.7.13.3"/>
    </reaction>
</comment>
<keyword evidence="4" id="KW-0808">Transferase</keyword>